<dbReference type="InterPro" id="IPR002765">
    <property type="entry name" value="UPF0145_YbjQ-like"/>
</dbReference>
<evidence type="ECO:0000256" key="1">
    <source>
        <dbReference type="HAMAP-Rule" id="MF_00338"/>
    </source>
</evidence>
<dbReference type="Gene3D" id="3.30.110.70">
    <property type="entry name" value="Hypothetical protein apc22750. Chain B"/>
    <property type="match status" value="1"/>
</dbReference>
<proteinExistence type="inferred from homology"/>
<keyword evidence="3" id="KW-1185">Reference proteome</keyword>
<protein>
    <recommendedName>
        <fullName evidence="1">UPF0145 protein Metbo_1626</fullName>
    </recommendedName>
</protein>
<dbReference type="AlphaFoldDB" id="F0T9A2"/>
<dbReference type="HOGENOM" id="CLU_117144_3_0_2"/>
<dbReference type="Pfam" id="PF01906">
    <property type="entry name" value="YbjQ_1"/>
    <property type="match status" value="1"/>
</dbReference>
<sequence>MNIRIFTTSTVLGENVTKHMGLVTGESLIGANLYKDMLGEVKGVVKKKQSQYEVQLGEARKIAIDSMMEKAEKLGANAIIGTRVEYNNLGGSMGNTIMVTVTGTAVQVTATENSS</sequence>
<dbReference type="PANTHER" id="PTHR34068">
    <property type="entry name" value="UPF0145 PROTEIN YBJQ"/>
    <property type="match status" value="1"/>
</dbReference>
<accession>F0T9A2</accession>
<dbReference type="RefSeq" id="WP_013645204.1">
    <property type="nucleotide sequence ID" value="NC_015216.1"/>
</dbReference>
<organism evidence="2 3">
    <name type="scientific">Methanobacterium lacus (strain AL-21)</name>
    <dbReference type="NCBI Taxonomy" id="877455"/>
    <lineage>
        <taxon>Archaea</taxon>
        <taxon>Methanobacteriati</taxon>
        <taxon>Methanobacteriota</taxon>
        <taxon>Methanomada group</taxon>
        <taxon>Methanobacteria</taxon>
        <taxon>Methanobacteriales</taxon>
        <taxon>Methanobacteriaceae</taxon>
        <taxon>Methanobacterium</taxon>
    </lineage>
</organism>
<dbReference type="Proteomes" id="UP000007490">
    <property type="component" value="Chromosome"/>
</dbReference>
<comment type="similarity">
    <text evidence="1">Belongs to the UPF0145 family.</text>
</comment>
<dbReference type="GeneID" id="10278083"/>
<dbReference type="HAMAP" id="MF_00338">
    <property type="entry name" value="UPF0145"/>
    <property type="match status" value="1"/>
</dbReference>
<reference evidence="2 3" key="2">
    <citation type="journal article" date="2014" name="Int. J. Syst. Evol. Microbiol.">
        <title>Methanobacterium paludis sp. nov. and a novel strain of Methanobacterium lacus isolated from northern peatlands.</title>
        <authorList>
            <person name="Cadillo-Quiroz H."/>
            <person name="Brauer S.L."/>
            <person name="Goodson N."/>
            <person name="Yavitt J.B."/>
            <person name="Zinder S.H."/>
        </authorList>
    </citation>
    <scope>NUCLEOTIDE SEQUENCE [LARGE SCALE GENOMIC DNA]</scope>
    <source>
        <strain evidence="2 3">AL-21</strain>
    </source>
</reference>
<dbReference type="eggNOG" id="arCOG02287">
    <property type="taxonomic scope" value="Archaea"/>
</dbReference>
<dbReference type="SUPFAM" id="SSF117782">
    <property type="entry name" value="YbjQ-like"/>
    <property type="match status" value="1"/>
</dbReference>
<dbReference type="PANTHER" id="PTHR34068:SF1">
    <property type="entry name" value="UPF0145 PROTEIN YBJQ"/>
    <property type="match status" value="1"/>
</dbReference>
<dbReference type="InterPro" id="IPR035439">
    <property type="entry name" value="UPF0145_dom_sf"/>
</dbReference>
<dbReference type="EMBL" id="CP002551">
    <property type="protein sequence ID" value="ADZ09853.1"/>
    <property type="molecule type" value="Genomic_DNA"/>
</dbReference>
<evidence type="ECO:0000313" key="3">
    <source>
        <dbReference type="Proteomes" id="UP000007490"/>
    </source>
</evidence>
<gene>
    <name evidence="2" type="ordered locus">Metbo_1626</name>
</gene>
<name>F0T9A2_METLA</name>
<dbReference type="KEGG" id="mel:Metbo_1626"/>
<evidence type="ECO:0000313" key="2">
    <source>
        <dbReference type="EMBL" id="ADZ09853.1"/>
    </source>
</evidence>
<reference evidence="3" key="1">
    <citation type="submission" date="2011-02" db="EMBL/GenBank/DDBJ databases">
        <title>Complete sequence of Methanobacterium sp. AL-21.</title>
        <authorList>
            <consortium name="US DOE Joint Genome Institute"/>
            <person name="Lucas S."/>
            <person name="Copeland A."/>
            <person name="Lapidus A."/>
            <person name="Cheng J.-F."/>
            <person name="Goodwin L."/>
            <person name="Pitluck S."/>
            <person name="Chertkov O."/>
            <person name="Detter J.C."/>
            <person name="Han C."/>
            <person name="Tapia R."/>
            <person name="Land M."/>
            <person name="Hauser L."/>
            <person name="Kyrpides N."/>
            <person name="Ivanova N."/>
            <person name="Mikhailova N."/>
            <person name="Pagani I."/>
            <person name="Cadillo-Quiroz H."/>
            <person name="Imachi H."/>
            <person name="Zinder S."/>
            <person name="Liu W."/>
            <person name="Woyke T."/>
        </authorList>
    </citation>
    <scope>NUCLEOTIDE SEQUENCE [LARGE SCALE GENOMIC DNA]</scope>
    <source>
        <strain evidence="3">AL-21</strain>
    </source>
</reference>